<gene>
    <name evidence="2" type="ORF">GCM10010492_19620</name>
</gene>
<comment type="caution">
    <text evidence="2">The sequence shown here is derived from an EMBL/GenBank/DDBJ whole genome shotgun (WGS) entry which is preliminary data.</text>
</comment>
<reference evidence="3" key="1">
    <citation type="journal article" date="2019" name="Int. J. Syst. Evol. Microbiol.">
        <title>The Global Catalogue of Microorganisms (GCM) 10K type strain sequencing project: providing services to taxonomists for standard genome sequencing and annotation.</title>
        <authorList>
            <consortium name="The Broad Institute Genomics Platform"/>
            <consortium name="The Broad Institute Genome Sequencing Center for Infectious Disease"/>
            <person name="Wu L."/>
            <person name="Ma J."/>
        </authorList>
    </citation>
    <scope>NUCLEOTIDE SEQUENCE [LARGE SCALE GENOMIC DNA]</scope>
    <source>
        <strain evidence="3">JCM 3380</strain>
    </source>
</reference>
<dbReference type="Proteomes" id="UP001500416">
    <property type="component" value="Unassembled WGS sequence"/>
</dbReference>
<dbReference type="EMBL" id="BAAABU010000003">
    <property type="protein sequence ID" value="GAA0221579.1"/>
    <property type="molecule type" value="Genomic_DNA"/>
</dbReference>
<name>A0ABP3D280_9PSEU</name>
<keyword evidence="1" id="KW-0812">Transmembrane</keyword>
<evidence type="ECO:0000313" key="3">
    <source>
        <dbReference type="Proteomes" id="UP001500416"/>
    </source>
</evidence>
<protein>
    <submittedName>
        <fullName evidence="2">Uncharacterized protein</fullName>
    </submittedName>
</protein>
<keyword evidence="1" id="KW-0472">Membrane</keyword>
<evidence type="ECO:0000256" key="1">
    <source>
        <dbReference type="SAM" id="Phobius"/>
    </source>
</evidence>
<sequence>MLRCVTFVGAVAAVVAPFLSGGAARSDVVDPTVVGLAVGVVAMAVLARVRAARVVAVCGAVAVAGGCGWLLAVDLGGAFGGTPAPVVGLTGR</sequence>
<keyword evidence="3" id="KW-1185">Reference proteome</keyword>
<accession>A0ABP3D280</accession>
<feature type="transmembrane region" description="Helical" evidence="1">
    <location>
        <begin position="54"/>
        <end position="72"/>
    </location>
</feature>
<organism evidence="2 3">
    <name type="scientific">Saccharothrix mutabilis subsp. mutabilis</name>
    <dbReference type="NCBI Taxonomy" id="66855"/>
    <lineage>
        <taxon>Bacteria</taxon>
        <taxon>Bacillati</taxon>
        <taxon>Actinomycetota</taxon>
        <taxon>Actinomycetes</taxon>
        <taxon>Pseudonocardiales</taxon>
        <taxon>Pseudonocardiaceae</taxon>
        <taxon>Saccharothrix</taxon>
    </lineage>
</organism>
<feature type="transmembrane region" description="Helical" evidence="1">
    <location>
        <begin position="32"/>
        <end position="49"/>
    </location>
</feature>
<keyword evidence="1" id="KW-1133">Transmembrane helix</keyword>
<proteinExistence type="predicted"/>
<evidence type="ECO:0000313" key="2">
    <source>
        <dbReference type="EMBL" id="GAA0221579.1"/>
    </source>
</evidence>